<reference evidence="1 2" key="1">
    <citation type="submission" date="2020-08" db="EMBL/GenBank/DDBJ databases">
        <title>Sequencing the genomes of 1000 actinobacteria strains.</title>
        <authorList>
            <person name="Klenk H.-P."/>
        </authorList>
    </citation>
    <scope>NUCLEOTIDE SEQUENCE [LARGE SCALE GENOMIC DNA]</scope>
    <source>
        <strain evidence="1 2">DSM 45507</strain>
    </source>
</reference>
<proteinExistence type="predicted"/>
<sequence>MLSDLDPSFVDLQQVESVIEGVTSRCAVLELGTDDPRRAAILAAVAPDALPGKPGTLLLRRYLRGDYWLPHRFGEELGDVDWGVHVALQDSGVDGMTYWDGEEFVRVLDRAGIPVRPAPDAWCWTSPVRSAVRYTVTIGGSA</sequence>
<evidence type="ECO:0000313" key="1">
    <source>
        <dbReference type="EMBL" id="MBB5773566.1"/>
    </source>
</evidence>
<dbReference type="EMBL" id="JACHMB010000001">
    <property type="protein sequence ID" value="MBB5773566.1"/>
    <property type="molecule type" value="Genomic_DNA"/>
</dbReference>
<accession>A0A7W9FXY2</accession>
<name>A0A7W9FXY2_9ACTN</name>
<dbReference type="AlphaFoldDB" id="A0A7W9FXY2"/>
<protein>
    <submittedName>
        <fullName evidence="1">Uncharacterized protein</fullName>
    </submittedName>
</protein>
<comment type="caution">
    <text evidence="1">The sequence shown here is derived from an EMBL/GenBank/DDBJ whole genome shotgun (WGS) entry which is preliminary data.</text>
</comment>
<gene>
    <name evidence="1" type="ORF">HD596_000322</name>
</gene>
<dbReference type="Proteomes" id="UP000579153">
    <property type="component" value="Unassembled WGS sequence"/>
</dbReference>
<organism evidence="1 2">
    <name type="scientific">Nonomuraea jabiensis</name>
    <dbReference type="NCBI Taxonomy" id="882448"/>
    <lineage>
        <taxon>Bacteria</taxon>
        <taxon>Bacillati</taxon>
        <taxon>Actinomycetota</taxon>
        <taxon>Actinomycetes</taxon>
        <taxon>Streptosporangiales</taxon>
        <taxon>Streptosporangiaceae</taxon>
        <taxon>Nonomuraea</taxon>
    </lineage>
</organism>
<evidence type="ECO:0000313" key="2">
    <source>
        <dbReference type="Proteomes" id="UP000579153"/>
    </source>
</evidence>
<keyword evidence="2" id="KW-1185">Reference proteome</keyword>
<dbReference type="RefSeq" id="WP_185067533.1">
    <property type="nucleotide sequence ID" value="NZ_JACHMB010000001.1"/>
</dbReference>